<proteinExistence type="predicted"/>
<evidence type="ECO:0000259" key="1">
    <source>
        <dbReference type="Pfam" id="PF13456"/>
    </source>
</evidence>
<dbReference type="InterPro" id="IPR012337">
    <property type="entry name" value="RNaseH-like_sf"/>
</dbReference>
<feature type="domain" description="RNase H type-1" evidence="1">
    <location>
        <begin position="6"/>
        <end position="119"/>
    </location>
</feature>
<dbReference type="GO" id="GO:0004523">
    <property type="term" value="F:RNA-DNA hybrid ribonuclease activity"/>
    <property type="evidence" value="ECO:0007669"/>
    <property type="project" value="InterPro"/>
</dbReference>
<dbReference type="AlphaFoldDB" id="A0A3P6DUP3"/>
<organism evidence="2">
    <name type="scientific">Brassica oleracea</name>
    <name type="common">Wild cabbage</name>
    <dbReference type="NCBI Taxonomy" id="3712"/>
    <lineage>
        <taxon>Eukaryota</taxon>
        <taxon>Viridiplantae</taxon>
        <taxon>Streptophyta</taxon>
        <taxon>Embryophyta</taxon>
        <taxon>Tracheophyta</taxon>
        <taxon>Spermatophyta</taxon>
        <taxon>Magnoliopsida</taxon>
        <taxon>eudicotyledons</taxon>
        <taxon>Gunneridae</taxon>
        <taxon>Pentapetalae</taxon>
        <taxon>rosids</taxon>
        <taxon>malvids</taxon>
        <taxon>Brassicales</taxon>
        <taxon>Brassicaceae</taxon>
        <taxon>Brassiceae</taxon>
        <taxon>Brassica</taxon>
    </lineage>
</organism>
<dbReference type="InterPro" id="IPR044730">
    <property type="entry name" value="RNase_H-like_dom_plant"/>
</dbReference>
<accession>A0A3P6DUP3</accession>
<dbReference type="PANTHER" id="PTHR47074:SF49">
    <property type="entry name" value="POLYNUCLEOTIDYL TRANSFERASE, RIBONUCLEASE H-LIKE SUPERFAMILY PROTEIN"/>
    <property type="match status" value="1"/>
</dbReference>
<feature type="non-terminal residue" evidence="2">
    <location>
        <position position="1"/>
    </location>
</feature>
<dbReference type="SUPFAM" id="SSF53098">
    <property type="entry name" value="Ribonuclease H-like"/>
    <property type="match status" value="1"/>
</dbReference>
<protein>
    <recommendedName>
        <fullName evidence="1">RNase H type-1 domain-containing protein</fullName>
    </recommendedName>
</protein>
<dbReference type="CDD" id="cd06222">
    <property type="entry name" value="RNase_H_like"/>
    <property type="match status" value="1"/>
</dbReference>
<sequence length="121" mass="13232">TIDVYTDAAWRSTDKVAGCGLHYTDPDTCSRHQGTSSEAFVVSTLMAEAIAVREALLQARTLHLSKICIKSDNQVLINALISKNHPVELYGINLDIETLYSAFSLVMFVFIPRSLNSTAVG</sequence>
<dbReference type="InterPro" id="IPR052929">
    <property type="entry name" value="RNase_H-like_EbsB-rel"/>
</dbReference>
<dbReference type="EMBL" id="LR031874">
    <property type="protein sequence ID" value="VDD25755.1"/>
    <property type="molecule type" value="Genomic_DNA"/>
</dbReference>
<dbReference type="GO" id="GO:0003676">
    <property type="term" value="F:nucleic acid binding"/>
    <property type="evidence" value="ECO:0007669"/>
    <property type="project" value="InterPro"/>
</dbReference>
<gene>
    <name evidence="2" type="ORF">BOLC2T11079H</name>
</gene>
<dbReference type="InterPro" id="IPR036397">
    <property type="entry name" value="RNaseH_sf"/>
</dbReference>
<name>A0A3P6DUP3_BRAOL</name>
<dbReference type="Pfam" id="PF13456">
    <property type="entry name" value="RVT_3"/>
    <property type="match status" value="1"/>
</dbReference>
<dbReference type="InterPro" id="IPR002156">
    <property type="entry name" value="RNaseH_domain"/>
</dbReference>
<reference evidence="2" key="1">
    <citation type="submission" date="2018-11" db="EMBL/GenBank/DDBJ databases">
        <authorList>
            <consortium name="Genoscope - CEA"/>
            <person name="William W."/>
        </authorList>
    </citation>
    <scope>NUCLEOTIDE SEQUENCE</scope>
</reference>
<feature type="non-terminal residue" evidence="2">
    <location>
        <position position="121"/>
    </location>
</feature>
<evidence type="ECO:0000313" key="2">
    <source>
        <dbReference type="EMBL" id="VDD25755.1"/>
    </source>
</evidence>
<dbReference type="Gene3D" id="3.30.420.10">
    <property type="entry name" value="Ribonuclease H-like superfamily/Ribonuclease H"/>
    <property type="match status" value="1"/>
</dbReference>
<dbReference type="PANTHER" id="PTHR47074">
    <property type="entry name" value="BNAC02G40300D PROTEIN"/>
    <property type="match status" value="1"/>
</dbReference>